<dbReference type="RefSeq" id="WP_015590777.1">
    <property type="nucleotide sequence ID" value="NC_021169.1"/>
</dbReference>
<reference evidence="1 2" key="1">
    <citation type="journal article" date="2013" name="Genome Announc.">
        <title>Complete Genome Sequence of the Thermophilic and Facultatively Chemolithoautotrophic Sulfate Reducer Archaeoglobus sulfaticallidus Strain PM70-1T.</title>
        <authorList>
            <person name="Stokke R."/>
            <person name="Hocking W.P."/>
            <person name="Steinsbu B.O."/>
            <person name="Steen I.H."/>
        </authorList>
    </citation>
    <scope>NUCLEOTIDE SEQUENCE [LARGE SCALE GENOMIC DNA]</scope>
    <source>
        <strain evidence="1">PM70-1</strain>
    </source>
</reference>
<sequence length="48" mass="5829">MRRVVVKIEEEEGSEVVQALRELKRRTGLKYWAEVIRYCIMKTYKNEP</sequence>
<dbReference type="Proteomes" id="UP000013307">
    <property type="component" value="Chromosome"/>
</dbReference>
<dbReference type="EMBL" id="CP005290">
    <property type="protein sequence ID" value="AGK61179.1"/>
    <property type="molecule type" value="Genomic_DNA"/>
</dbReference>
<organism evidence="1 2">
    <name type="scientific">Archaeoglobus sulfaticallidus PM70-1</name>
    <dbReference type="NCBI Taxonomy" id="387631"/>
    <lineage>
        <taxon>Archaea</taxon>
        <taxon>Methanobacteriati</taxon>
        <taxon>Methanobacteriota</taxon>
        <taxon>Archaeoglobi</taxon>
        <taxon>Archaeoglobales</taxon>
        <taxon>Archaeoglobaceae</taxon>
        <taxon>Archaeoglobus</taxon>
    </lineage>
</organism>
<keyword evidence="2" id="KW-1185">Reference proteome</keyword>
<evidence type="ECO:0000313" key="1">
    <source>
        <dbReference type="EMBL" id="AGK61179.1"/>
    </source>
</evidence>
<dbReference type="STRING" id="387631.Asulf_01180"/>
<proteinExistence type="predicted"/>
<gene>
    <name evidence="1" type="ORF">Asulf_01180</name>
</gene>
<dbReference type="GeneID" id="54768323"/>
<dbReference type="HOGENOM" id="CLU_3147782_0_0_2"/>
<dbReference type="AlphaFoldDB" id="N0BC30"/>
<accession>N0BC30</accession>
<evidence type="ECO:0000313" key="2">
    <source>
        <dbReference type="Proteomes" id="UP000013307"/>
    </source>
</evidence>
<protein>
    <submittedName>
        <fullName evidence="1">Uncharacterized protein</fullName>
    </submittedName>
</protein>
<dbReference type="KEGG" id="ast:Asulf_01180"/>
<name>N0BC30_9EURY</name>